<dbReference type="PaxDb" id="3218-PP1S49_82V6.1"/>
<dbReference type="Gramene" id="Pp3c23_20370V3.2">
    <property type="protein sequence ID" value="Pp3c23_20370V3.2"/>
    <property type="gene ID" value="Pp3c23_20370"/>
</dbReference>
<gene>
    <name evidence="2" type="primary">LOC112275573</name>
    <name evidence="1" type="ORF">PHYPA_028342</name>
</gene>
<dbReference type="FunCoup" id="A0A2K1IK46">
    <property type="interactions" value="60"/>
</dbReference>
<keyword evidence="3" id="KW-1185">Reference proteome</keyword>
<dbReference type="AlphaFoldDB" id="A0A2K1IK46"/>
<evidence type="ECO:0000313" key="2">
    <source>
        <dbReference type="EnsemblPlants" id="Pp3c23_20370V3.1"/>
    </source>
</evidence>
<dbReference type="RefSeq" id="XP_024361813.1">
    <property type="nucleotide sequence ID" value="XM_024506045.2"/>
</dbReference>
<dbReference type="NCBIfam" id="TIGR01615">
    <property type="entry name" value="A_thal_3542"/>
    <property type="match status" value="1"/>
</dbReference>
<dbReference type="Proteomes" id="UP000006727">
    <property type="component" value="Chromosome 23"/>
</dbReference>
<dbReference type="InterPro" id="IPR006502">
    <property type="entry name" value="PDDEXK-like"/>
</dbReference>
<proteinExistence type="predicted"/>
<accession>A0A2K1IK46</accession>
<name>A0A2K1IK46_PHYPA</name>
<reference evidence="1 3" key="1">
    <citation type="journal article" date="2008" name="Science">
        <title>The Physcomitrella genome reveals evolutionary insights into the conquest of land by plants.</title>
        <authorList>
            <person name="Rensing S."/>
            <person name="Lang D."/>
            <person name="Zimmer A."/>
            <person name="Terry A."/>
            <person name="Salamov A."/>
            <person name="Shapiro H."/>
            <person name="Nishiyama T."/>
            <person name="Perroud P.-F."/>
            <person name="Lindquist E."/>
            <person name="Kamisugi Y."/>
            <person name="Tanahashi T."/>
            <person name="Sakakibara K."/>
            <person name="Fujita T."/>
            <person name="Oishi K."/>
            <person name="Shin-I T."/>
            <person name="Kuroki Y."/>
            <person name="Toyoda A."/>
            <person name="Suzuki Y."/>
            <person name="Hashimoto A."/>
            <person name="Yamaguchi K."/>
            <person name="Sugano A."/>
            <person name="Kohara Y."/>
            <person name="Fujiyama A."/>
            <person name="Anterola A."/>
            <person name="Aoki S."/>
            <person name="Ashton N."/>
            <person name="Barbazuk W.B."/>
            <person name="Barker E."/>
            <person name="Bennetzen J."/>
            <person name="Bezanilla M."/>
            <person name="Blankenship R."/>
            <person name="Cho S.H."/>
            <person name="Dutcher S."/>
            <person name="Estelle M."/>
            <person name="Fawcett J.A."/>
            <person name="Gundlach H."/>
            <person name="Hanada K."/>
            <person name="Heyl A."/>
            <person name="Hicks K.A."/>
            <person name="Hugh J."/>
            <person name="Lohr M."/>
            <person name="Mayer K."/>
            <person name="Melkozernov A."/>
            <person name="Murata T."/>
            <person name="Nelson D."/>
            <person name="Pils B."/>
            <person name="Prigge M."/>
            <person name="Reiss B."/>
            <person name="Renner T."/>
            <person name="Rombauts S."/>
            <person name="Rushton P."/>
            <person name="Sanderfoot A."/>
            <person name="Schween G."/>
            <person name="Shiu S.-H."/>
            <person name="Stueber K."/>
            <person name="Theodoulou F.L."/>
            <person name="Tu H."/>
            <person name="Van de Peer Y."/>
            <person name="Verrier P.J."/>
            <person name="Waters E."/>
            <person name="Wood A."/>
            <person name="Yang L."/>
            <person name="Cove D."/>
            <person name="Cuming A."/>
            <person name="Hasebe M."/>
            <person name="Lucas S."/>
            <person name="Mishler D.B."/>
            <person name="Reski R."/>
            <person name="Grigoriev I."/>
            <person name="Quatrano R.S."/>
            <person name="Boore J.L."/>
        </authorList>
    </citation>
    <scope>NUCLEOTIDE SEQUENCE [LARGE SCALE GENOMIC DNA]</scope>
    <source>
        <strain evidence="2 3">cv. Gransden 2004</strain>
    </source>
</reference>
<dbReference type="PANTHER" id="PTHR31579">
    <property type="entry name" value="OS03G0796600 PROTEIN"/>
    <property type="match status" value="1"/>
</dbReference>
<organism evidence="1">
    <name type="scientific">Physcomitrium patens</name>
    <name type="common">Spreading-leaved earth moss</name>
    <name type="synonym">Physcomitrella patens</name>
    <dbReference type="NCBI Taxonomy" id="3218"/>
    <lineage>
        <taxon>Eukaryota</taxon>
        <taxon>Viridiplantae</taxon>
        <taxon>Streptophyta</taxon>
        <taxon>Embryophyta</taxon>
        <taxon>Bryophyta</taxon>
        <taxon>Bryophytina</taxon>
        <taxon>Bryopsida</taxon>
        <taxon>Funariidae</taxon>
        <taxon>Funariales</taxon>
        <taxon>Funariaceae</taxon>
        <taxon>Physcomitrium</taxon>
    </lineage>
</organism>
<sequence length="369" mass="41867">MPGLRYEFIMSPFSNSLNLSGGNMLSRHTGGISREWEMLRSRNVPHTLNQPSEVRRTPQWFQQSKIDSKINFSVTEKRWTSPVVLPDTSYEGEDLQAMVHDFIENDCVEHMDGADGDGDSLELTLSENLQMLTNPHNTRERDLLAHVKRLLLTLYEDTNLICNSNSTNCKKTCMKRFIVRHLKASGYSASVCKSQWPSSGHVPGGEYEYIDVVLEGDRLVDHFLVDINFQTQFEIARPTPQYKAALKSLPIVFVGTIANLEQVLELMSDAAKVSLDQNDMHLPPWRTFDYMRAKWLSKVDRKLDFSISPASRDSSGLRWGNNGNLIHHEARHCHDVVRHFKNSSLLSRVAQDGSIHPEKREKAGSSTAG</sequence>
<reference evidence="1 3" key="2">
    <citation type="journal article" date="2018" name="Plant J.">
        <title>The Physcomitrella patens chromosome-scale assembly reveals moss genome structure and evolution.</title>
        <authorList>
            <person name="Lang D."/>
            <person name="Ullrich K.K."/>
            <person name="Murat F."/>
            <person name="Fuchs J."/>
            <person name="Jenkins J."/>
            <person name="Haas F.B."/>
            <person name="Piednoel M."/>
            <person name="Gundlach H."/>
            <person name="Van Bel M."/>
            <person name="Meyberg R."/>
            <person name="Vives C."/>
            <person name="Morata J."/>
            <person name="Symeonidi A."/>
            <person name="Hiss M."/>
            <person name="Muchero W."/>
            <person name="Kamisugi Y."/>
            <person name="Saleh O."/>
            <person name="Blanc G."/>
            <person name="Decker E.L."/>
            <person name="van Gessel N."/>
            <person name="Grimwood J."/>
            <person name="Hayes R.D."/>
            <person name="Graham S.W."/>
            <person name="Gunter L.E."/>
            <person name="McDaniel S.F."/>
            <person name="Hoernstein S.N.W."/>
            <person name="Larsson A."/>
            <person name="Li F.W."/>
            <person name="Perroud P.F."/>
            <person name="Phillips J."/>
            <person name="Ranjan P."/>
            <person name="Rokshar D.S."/>
            <person name="Rothfels C.J."/>
            <person name="Schneider L."/>
            <person name="Shu S."/>
            <person name="Stevenson D.W."/>
            <person name="Thummler F."/>
            <person name="Tillich M."/>
            <person name="Villarreal Aguilar J.C."/>
            <person name="Widiez T."/>
            <person name="Wong G.K."/>
            <person name="Wymore A."/>
            <person name="Zhang Y."/>
            <person name="Zimmer A.D."/>
            <person name="Quatrano R.S."/>
            <person name="Mayer K.F.X."/>
            <person name="Goodstein D."/>
            <person name="Casacuberta J.M."/>
            <person name="Vandepoele K."/>
            <person name="Reski R."/>
            <person name="Cuming A.C."/>
            <person name="Tuskan G.A."/>
            <person name="Maumus F."/>
            <person name="Salse J."/>
            <person name="Schmutz J."/>
            <person name="Rensing S.A."/>
        </authorList>
    </citation>
    <scope>NUCLEOTIDE SEQUENCE [LARGE SCALE GENOMIC DNA]</scope>
    <source>
        <strain evidence="2 3">cv. Gransden 2004</strain>
    </source>
</reference>
<dbReference type="PANTHER" id="PTHR31579:SF39">
    <property type="entry name" value="OS01G0973600 PROTEIN"/>
    <property type="match status" value="1"/>
</dbReference>
<dbReference type="GeneID" id="112275573"/>
<reference evidence="2" key="3">
    <citation type="submission" date="2020-12" db="UniProtKB">
        <authorList>
            <consortium name="EnsemblPlants"/>
        </authorList>
    </citation>
    <scope>IDENTIFICATION</scope>
</reference>
<evidence type="ECO:0000313" key="1">
    <source>
        <dbReference type="EMBL" id="PNR29648.1"/>
    </source>
</evidence>
<evidence type="ECO:0000313" key="3">
    <source>
        <dbReference type="Proteomes" id="UP000006727"/>
    </source>
</evidence>
<dbReference type="EMBL" id="ABEU02000023">
    <property type="protein sequence ID" value="PNR29648.1"/>
    <property type="molecule type" value="Genomic_DNA"/>
</dbReference>
<protein>
    <recommendedName>
        <fullName evidence="4">DUF506 family protein</fullName>
    </recommendedName>
</protein>
<dbReference type="EnsemblPlants" id="Pp3c23_20370V3.2">
    <property type="protein sequence ID" value="Pp3c23_20370V3.2"/>
    <property type="gene ID" value="Pp3c23_20370"/>
</dbReference>
<dbReference type="OrthoDB" id="691424at2759"/>
<dbReference type="EnsemblPlants" id="Pp3c23_20370V3.1">
    <property type="protein sequence ID" value="Pp3c23_20370V3.1"/>
    <property type="gene ID" value="Pp3c23_20370"/>
</dbReference>
<dbReference type="Gramene" id="Pp3c23_20370V3.1">
    <property type="protein sequence ID" value="Pp3c23_20370V3.1"/>
    <property type="gene ID" value="Pp3c23_20370"/>
</dbReference>
<dbReference type="Pfam" id="PF04720">
    <property type="entry name" value="PDDEXK_6"/>
    <property type="match status" value="1"/>
</dbReference>
<evidence type="ECO:0008006" key="4">
    <source>
        <dbReference type="Google" id="ProtNLM"/>
    </source>
</evidence>
<dbReference type="KEGG" id="ppp:112275573"/>